<gene>
    <name evidence="2" type="ORF">UFOPK2032_00823</name>
</gene>
<dbReference type="InterPro" id="IPR045057">
    <property type="entry name" value="Gcn5-rel_NAT"/>
</dbReference>
<dbReference type="AlphaFoldDB" id="A0A6J6JAI1"/>
<dbReference type="Gene3D" id="3.40.630.30">
    <property type="match status" value="1"/>
</dbReference>
<evidence type="ECO:0000259" key="1">
    <source>
        <dbReference type="PROSITE" id="PS51729"/>
    </source>
</evidence>
<dbReference type="EMBL" id="CAEZVM010000031">
    <property type="protein sequence ID" value="CAB4634137.1"/>
    <property type="molecule type" value="Genomic_DNA"/>
</dbReference>
<dbReference type="PANTHER" id="PTHR31435">
    <property type="entry name" value="PROTEIN NATD1"/>
    <property type="match status" value="1"/>
</dbReference>
<dbReference type="CDD" id="cd04301">
    <property type="entry name" value="NAT_SF"/>
    <property type="match status" value="1"/>
</dbReference>
<dbReference type="Pfam" id="PF14542">
    <property type="entry name" value="Acetyltransf_CG"/>
    <property type="match status" value="1"/>
</dbReference>
<name>A0A6J6JAI1_9ZZZZ</name>
<dbReference type="SUPFAM" id="SSF55729">
    <property type="entry name" value="Acyl-CoA N-acyltransferases (Nat)"/>
    <property type="match status" value="1"/>
</dbReference>
<sequence>MGLDRLIPFALEADTVTLIATASSFLRSLLQTSGVKRRIDIDKVNRFISNRLQNSKVISEIDSVCLNFIVLLDHRERLTVMGPNVVHNEQAHRYELWLDEKRIGLAEYSSMPGERHFVNTEVDPSFQNKGYAADLMREALADVRANSKDKVVPVCSYVVMYMKRHPETHDLLKGSIEEAVAACRWPGV</sequence>
<organism evidence="2">
    <name type="scientific">freshwater metagenome</name>
    <dbReference type="NCBI Taxonomy" id="449393"/>
    <lineage>
        <taxon>unclassified sequences</taxon>
        <taxon>metagenomes</taxon>
        <taxon>ecological metagenomes</taxon>
    </lineage>
</organism>
<proteinExistence type="predicted"/>
<protein>
    <submittedName>
        <fullName evidence="2">Unannotated protein</fullName>
    </submittedName>
</protein>
<feature type="domain" description="N-acetyltransferase" evidence="1">
    <location>
        <begin position="86"/>
        <end position="173"/>
    </location>
</feature>
<dbReference type="PROSITE" id="PS51729">
    <property type="entry name" value="GNAT_YJDJ"/>
    <property type="match status" value="1"/>
</dbReference>
<accession>A0A6J6JAI1</accession>
<dbReference type="InterPro" id="IPR031165">
    <property type="entry name" value="GNAT_YJDJ"/>
</dbReference>
<reference evidence="2" key="1">
    <citation type="submission" date="2020-05" db="EMBL/GenBank/DDBJ databases">
        <authorList>
            <person name="Chiriac C."/>
            <person name="Salcher M."/>
            <person name="Ghai R."/>
            <person name="Kavagutti S V."/>
        </authorList>
    </citation>
    <scope>NUCLEOTIDE SEQUENCE</scope>
</reference>
<dbReference type="InterPro" id="IPR016181">
    <property type="entry name" value="Acyl_CoA_acyltransferase"/>
</dbReference>
<evidence type="ECO:0000313" key="2">
    <source>
        <dbReference type="EMBL" id="CAB4634137.1"/>
    </source>
</evidence>
<dbReference type="PANTHER" id="PTHR31435:SF10">
    <property type="entry name" value="BSR4717 PROTEIN"/>
    <property type="match status" value="1"/>
</dbReference>